<protein>
    <recommendedName>
        <fullName evidence="2">Integrase catalytic domain-containing protein</fullName>
    </recommendedName>
</protein>
<sequence length="381" mass="43658">MDITGPFPKHKTGVDGILMVVDRLTKYAMFLPYRYHAKAPELAEVLYAGWIRSKGYPKEIVCDRDTRFLSDFWVAVVKQWGLSLKSSSARHPQTDGQTEREPQTAQVLLRTLIRPNQIDWVERLPDVELAYNSSIHPAIGMSPFEFEHGSPISSPLDAILPRTAESDDHLAFLRRMQELLVKVWDQMSKTQIRMSRQANCNRLPCPFRADDLVWVFAAEFSLEQDISRKLLPKWIEPWRIYSAIGDDPEGPSFRIEVPPHLPVHPVFHCSKLAAFASAESDEFPGRRTQDPPSMDGFQEAGYIITQRRHGNKETKFLLHFSYCSHKADRWLMRSELQATAPAVLSRYLSKEKTTPSTPAPRHPRFIPPSDRQLRKRPGSSS</sequence>
<dbReference type="EMBL" id="BFEA01000952">
    <property type="protein sequence ID" value="GBG91799.1"/>
    <property type="molecule type" value="Genomic_DNA"/>
</dbReference>
<dbReference type="InterPro" id="IPR012337">
    <property type="entry name" value="RNaseH-like_sf"/>
</dbReference>
<dbReference type="InterPro" id="IPR050951">
    <property type="entry name" value="Retrovirus_Pol_polyprotein"/>
</dbReference>
<dbReference type="Gene3D" id="3.30.420.10">
    <property type="entry name" value="Ribonuclease H-like superfamily/Ribonuclease H"/>
    <property type="match status" value="1"/>
</dbReference>
<dbReference type="GO" id="GO:0015074">
    <property type="term" value="P:DNA integration"/>
    <property type="evidence" value="ECO:0007669"/>
    <property type="project" value="InterPro"/>
</dbReference>
<name>A0A388MBH2_CHABU</name>
<organism evidence="3 4">
    <name type="scientific">Chara braunii</name>
    <name type="common">Braun's stonewort</name>
    <dbReference type="NCBI Taxonomy" id="69332"/>
    <lineage>
        <taxon>Eukaryota</taxon>
        <taxon>Viridiplantae</taxon>
        <taxon>Streptophyta</taxon>
        <taxon>Charophyceae</taxon>
        <taxon>Charales</taxon>
        <taxon>Characeae</taxon>
        <taxon>Chara</taxon>
    </lineage>
</organism>
<accession>A0A388MBH2</accession>
<feature type="domain" description="Integrase catalytic" evidence="2">
    <location>
        <begin position="1"/>
        <end position="151"/>
    </location>
</feature>
<dbReference type="Gramene" id="GBG91799">
    <property type="protein sequence ID" value="GBG91799"/>
    <property type="gene ID" value="CBR_g53688"/>
</dbReference>
<dbReference type="GO" id="GO:0003676">
    <property type="term" value="F:nucleic acid binding"/>
    <property type="evidence" value="ECO:0007669"/>
    <property type="project" value="InterPro"/>
</dbReference>
<feature type="region of interest" description="Disordered" evidence="1">
    <location>
        <begin position="348"/>
        <end position="381"/>
    </location>
</feature>
<dbReference type="Proteomes" id="UP000265515">
    <property type="component" value="Unassembled WGS sequence"/>
</dbReference>
<dbReference type="InterPro" id="IPR001584">
    <property type="entry name" value="Integrase_cat-core"/>
</dbReference>
<evidence type="ECO:0000313" key="4">
    <source>
        <dbReference type="Proteomes" id="UP000265515"/>
    </source>
</evidence>
<dbReference type="PROSITE" id="PS50994">
    <property type="entry name" value="INTEGRASE"/>
    <property type="match status" value="1"/>
</dbReference>
<dbReference type="AlphaFoldDB" id="A0A388MBH2"/>
<reference evidence="3 4" key="1">
    <citation type="journal article" date="2018" name="Cell">
        <title>The Chara Genome: Secondary Complexity and Implications for Plant Terrestrialization.</title>
        <authorList>
            <person name="Nishiyama T."/>
            <person name="Sakayama H."/>
            <person name="Vries J.D."/>
            <person name="Buschmann H."/>
            <person name="Saint-Marcoux D."/>
            <person name="Ullrich K.K."/>
            <person name="Haas F.B."/>
            <person name="Vanderstraeten L."/>
            <person name="Becker D."/>
            <person name="Lang D."/>
            <person name="Vosolsobe S."/>
            <person name="Rombauts S."/>
            <person name="Wilhelmsson P.K.I."/>
            <person name="Janitza P."/>
            <person name="Kern R."/>
            <person name="Heyl A."/>
            <person name="Rumpler F."/>
            <person name="Villalobos L.I.A.C."/>
            <person name="Clay J.M."/>
            <person name="Skokan R."/>
            <person name="Toyoda A."/>
            <person name="Suzuki Y."/>
            <person name="Kagoshima H."/>
            <person name="Schijlen E."/>
            <person name="Tajeshwar N."/>
            <person name="Catarino B."/>
            <person name="Hetherington A.J."/>
            <person name="Saltykova A."/>
            <person name="Bonnot C."/>
            <person name="Breuninger H."/>
            <person name="Symeonidi A."/>
            <person name="Radhakrishnan G.V."/>
            <person name="Van Nieuwerburgh F."/>
            <person name="Deforce D."/>
            <person name="Chang C."/>
            <person name="Karol K.G."/>
            <person name="Hedrich R."/>
            <person name="Ulvskov P."/>
            <person name="Glockner G."/>
            <person name="Delwiche C.F."/>
            <person name="Petrasek J."/>
            <person name="Van de Peer Y."/>
            <person name="Friml J."/>
            <person name="Beilby M."/>
            <person name="Dolan L."/>
            <person name="Kohara Y."/>
            <person name="Sugano S."/>
            <person name="Fujiyama A."/>
            <person name="Delaux P.-M."/>
            <person name="Quint M."/>
            <person name="TheiBen G."/>
            <person name="Hagemann M."/>
            <person name="Harholt J."/>
            <person name="Dunand C."/>
            <person name="Zachgo S."/>
            <person name="Langdale J."/>
            <person name="Maumus F."/>
            <person name="Straeten D.V.D."/>
            <person name="Gould S.B."/>
            <person name="Rensing S.A."/>
        </authorList>
    </citation>
    <scope>NUCLEOTIDE SEQUENCE [LARGE SCALE GENOMIC DNA]</scope>
    <source>
        <strain evidence="3 4">S276</strain>
    </source>
</reference>
<keyword evidence="4" id="KW-1185">Reference proteome</keyword>
<dbReference type="SUPFAM" id="SSF53098">
    <property type="entry name" value="Ribonuclease H-like"/>
    <property type="match status" value="1"/>
</dbReference>
<gene>
    <name evidence="3" type="ORF">CBR_g53688</name>
</gene>
<dbReference type="OrthoDB" id="5554229at2759"/>
<dbReference type="PANTHER" id="PTHR37984">
    <property type="entry name" value="PROTEIN CBG26694"/>
    <property type="match status" value="1"/>
</dbReference>
<evidence type="ECO:0000313" key="3">
    <source>
        <dbReference type="EMBL" id="GBG91799.1"/>
    </source>
</evidence>
<proteinExistence type="predicted"/>
<dbReference type="InterPro" id="IPR036397">
    <property type="entry name" value="RNaseH_sf"/>
</dbReference>
<evidence type="ECO:0000256" key="1">
    <source>
        <dbReference type="SAM" id="MobiDB-lite"/>
    </source>
</evidence>
<dbReference type="PANTHER" id="PTHR37984:SF5">
    <property type="entry name" value="PROTEIN NYNRIN-LIKE"/>
    <property type="match status" value="1"/>
</dbReference>
<evidence type="ECO:0000259" key="2">
    <source>
        <dbReference type="PROSITE" id="PS50994"/>
    </source>
</evidence>
<comment type="caution">
    <text evidence="3">The sequence shown here is derived from an EMBL/GenBank/DDBJ whole genome shotgun (WGS) entry which is preliminary data.</text>
</comment>